<keyword evidence="19" id="KW-1185">Reference proteome</keyword>
<accession>A0A6P6DUQ7</accession>
<evidence type="ECO:0000256" key="4">
    <source>
        <dbReference type="ARBA" id="ARBA00022692"/>
    </source>
</evidence>
<feature type="chain" id="PRO_5027595498" description="Natural cytotoxicity triggering receptor 1" evidence="17">
    <location>
        <begin position="17"/>
        <end position="313"/>
    </location>
</feature>
<dbReference type="InterPro" id="IPR003599">
    <property type="entry name" value="Ig_sub"/>
</dbReference>
<evidence type="ECO:0000256" key="7">
    <source>
        <dbReference type="ARBA" id="ARBA00022989"/>
    </source>
</evidence>
<keyword evidence="4 16" id="KW-0812">Transmembrane</keyword>
<dbReference type="InterPro" id="IPR036179">
    <property type="entry name" value="Ig-like_dom_sf"/>
</dbReference>
<dbReference type="FunCoup" id="A0A6P6DUQ7">
    <property type="interactions" value="207"/>
</dbReference>
<evidence type="ECO:0000256" key="13">
    <source>
        <dbReference type="ARBA" id="ARBA00040484"/>
    </source>
</evidence>
<evidence type="ECO:0000256" key="1">
    <source>
        <dbReference type="ARBA" id="ARBA00004251"/>
    </source>
</evidence>
<evidence type="ECO:0000256" key="14">
    <source>
        <dbReference type="ARBA" id="ARBA00041225"/>
    </source>
</evidence>
<organism evidence="19 20">
    <name type="scientific">Octodon degus</name>
    <name type="common">Degu</name>
    <name type="synonym">Sciurus degus</name>
    <dbReference type="NCBI Taxonomy" id="10160"/>
    <lineage>
        <taxon>Eukaryota</taxon>
        <taxon>Metazoa</taxon>
        <taxon>Chordata</taxon>
        <taxon>Craniata</taxon>
        <taxon>Vertebrata</taxon>
        <taxon>Euteleostomi</taxon>
        <taxon>Mammalia</taxon>
        <taxon>Eutheria</taxon>
        <taxon>Euarchontoglires</taxon>
        <taxon>Glires</taxon>
        <taxon>Rodentia</taxon>
        <taxon>Hystricomorpha</taxon>
        <taxon>Octodontidae</taxon>
        <taxon>Octodon</taxon>
    </lineage>
</organism>
<dbReference type="GO" id="GO:0005886">
    <property type="term" value="C:plasma membrane"/>
    <property type="evidence" value="ECO:0007669"/>
    <property type="project" value="UniProtKB-SubCell"/>
</dbReference>
<dbReference type="PANTHER" id="PTHR11738">
    <property type="entry name" value="MHC CLASS I NK CELL RECEPTOR"/>
    <property type="match status" value="1"/>
</dbReference>
<dbReference type="CDD" id="cd05751">
    <property type="entry name" value="IgC2_D1_LILR_KIR_like"/>
    <property type="match status" value="1"/>
</dbReference>
<dbReference type="AlphaFoldDB" id="A0A6P6DUQ7"/>
<dbReference type="InterPro" id="IPR013783">
    <property type="entry name" value="Ig-like_fold"/>
</dbReference>
<feature type="signal peptide" evidence="17">
    <location>
        <begin position="1"/>
        <end position="16"/>
    </location>
</feature>
<keyword evidence="7 16" id="KW-1133">Transmembrane helix</keyword>
<evidence type="ECO:0000256" key="17">
    <source>
        <dbReference type="SAM" id="SignalP"/>
    </source>
</evidence>
<keyword evidence="12" id="KW-0393">Immunoglobulin domain</keyword>
<dbReference type="InParanoid" id="A0A6P6DUQ7"/>
<dbReference type="Proteomes" id="UP000515203">
    <property type="component" value="Unplaced"/>
</dbReference>
<dbReference type="InterPro" id="IPR050412">
    <property type="entry name" value="Ig-like_Receptors_ImmuneReg"/>
</dbReference>
<evidence type="ECO:0000256" key="10">
    <source>
        <dbReference type="ARBA" id="ARBA00023170"/>
    </source>
</evidence>
<evidence type="ECO:0000256" key="5">
    <source>
        <dbReference type="ARBA" id="ARBA00022729"/>
    </source>
</evidence>
<evidence type="ECO:0000313" key="19">
    <source>
        <dbReference type="Proteomes" id="UP000515203"/>
    </source>
</evidence>
<evidence type="ECO:0000256" key="2">
    <source>
        <dbReference type="ARBA" id="ARBA00006531"/>
    </source>
</evidence>
<proteinExistence type="inferred from homology"/>
<sequence>MWPVLAALLCLGLCWSQGVSTRKQTLSKPIIWAEPSALVPKGMPVTIWCQGAPDAEEFQLHFEGVLFASGMPKPTVPRCKADILIPTMTSRTAGRYSCSYRSGGRWSEPSDGLDLVVTGMYDTPTLQVHPGPEVTLGESVTLYCHLETATSMFFLLKEGRSSHVREGWGPVQAEFPLGPVTAAHQGTYRCFGSYNSHSWSFPSEPVELVVTGDGNTSFSLLDPTSPAAAADAWEPCAMNTESGAQKDPVLWDFTTQNLLRLGLALLVLVALVLLLVEDCKSRKRVRVRAHGATSREHRGRRGRRVPTGTGGLA</sequence>
<dbReference type="Gene3D" id="2.60.40.10">
    <property type="entry name" value="Immunoglobulins"/>
    <property type="match status" value="2"/>
</dbReference>
<dbReference type="Pfam" id="PF13895">
    <property type="entry name" value="Ig_2"/>
    <property type="match status" value="1"/>
</dbReference>
<dbReference type="GO" id="GO:0002764">
    <property type="term" value="P:immune response-regulating signaling pathway"/>
    <property type="evidence" value="ECO:0007669"/>
    <property type="project" value="TreeGrafter"/>
</dbReference>
<evidence type="ECO:0000256" key="6">
    <source>
        <dbReference type="ARBA" id="ARBA00022737"/>
    </source>
</evidence>
<comment type="similarity">
    <text evidence="2">Belongs to the natural cytotoxicity receptor (NCR) family.</text>
</comment>
<feature type="domain" description="Immunoglobulin" evidence="18">
    <location>
        <begin position="34"/>
        <end position="118"/>
    </location>
</feature>
<dbReference type="PANTHER" id="PTHR11738:SF14">
    <property type="entry name" value="NATURAL CYTOTOXICITY TRIGGERING RECEPTOR 1"/>
    <property type="match status" value="1"/>
</dbReference>
<evidence type="ECO:0000256" key="12">
    <source>
        <dbReference type="ARBA" id="ARBA00023319"/>
    </source>
</evidence>
<gene>
    <name evidence="20" type="primary">LOC111814452</name>
</gene>
<evidence type="ECO:0000256" key="9">
    <source>
        <dbReference type="ARBA" id="ARBA00023157"/>
    </source>
</evidence>
<feature type="domain" description="Immunoglobulin" evidence="18">
    <location>
        <begin position="129"/>
        <end position="211"/>
    </location>
</feature>
<protein>
    <recommendedName>
        <fullName evidence="13">Natural cytotoxicity triggering receptor 1</fullName>
    </recommendedName>
    <alternativeName>
        <fullName evidence="14">Natural killer cell p46-related protein</fullName>
    </alternativeName>
</protein>
<evidence type="ECO:0000256" key="8">
    <source>
        <dbReference type="ARBA" id="ARBA00023136"/>
    </source>
</evidence>
<feature type="transmembrane region" description="Helical" evidence="16">
    <location>
        <begin position="258"/>
        <end position="276"/>
    </location>
</feature>
<evidence type="ECO:0000259" key="18">
    <source>
        <dbReference type="SMART" id="SM00409"/>
    </source>
</evidence>
<evidence type="ECO:0000256" key="16">
    <source>
        <dbReference type="SAM" id="Phobius"/>
    </source>
</evidence>
<comment type="subcellular location">
    <subcellularLocation>
        <location evidence="1">Cell membrane</location>
        <topology evidence="1">Single-pass type I membrane protein</topology>
    </subcellularLocation>
</comment>
<dbReference type="SMART" id="SM00409">
    <property type="entry name" value="IG"/>
    <property type="match status" value="2"/>
</dbReference>
<keyword evidence="5 17" id="KW-0732">Signal</keyword>
<dbReference type="SUPFAM" id="SSF48726">
    <property type="entry name" value="Immunoglobulin"/>
    <property type="match status" value="2"/>
</dbReference>
<evidence type="ECO:0000256" key="11">
    <source>
        <dbReference type="ARBA" id="ARBA00023180"/>
    </source>
</evidence>
<dbReference type="GeneID" id="111814452"/>
<keyword evidence="10" id="KW-0675">Receptor</keyword>
<evidence type="ECO:0000256" key="15">
    <source>
        <dbReference type="SAM" id="MobiDB-lite"/>
    </source>
</evidence>
<keyword evidence="8 16" id="KW-0472">Membrane</keyword>
<keyword evidence="11" id="KW-0325">Glycoprotein</keyword>
<keyword evidence="6" id="KW-0677">Repeat</keyword>
<feature type="region of interest" description="Disordered" evidence="15">
    <location>
        <begin position="287"/>
        <end position="313"/>
    </location>
</feature>
<evidence type="ECO:0000256" key="3">
    <source>
        <dbReference type="ARBA" id="ARBA00022475"/>
    </source>
</evidence>
<keyword evidence="9" id="KW-1015">Disulfide bond</keyword>
<dbReference type="FunFam" id="2.60.40.10:FF:000049">
    <property type="entry name" value="Leukocyte immunoglobulin-like receptor subfamily B member 1"/>
    <property type="match status" value="2"/>
</dbReference>
<dbReference type="RefSeq" id="XP_023563727.1">
    <property type="nucleotide sequence ID" value="XM_023707959.1"/>
</dbReference>
<name>A0A6P6DUQ7_OCTDE</name>
<evidence type="ECO:0000313" key="20">
    <source>
        <dbReference type="RefSeq" id="XP_023563727.1"/>
    </source>
</evidence>
<dbReference type="OrthoDB" id="9837647at2759"/>
<reference evidence="20" key="1">
    <citation type="submission" date="2025-08" db="UniProtKB">
        <authorList>
            <consortium name="RefSeq"/>
        </authorList>
    </citation>
    <scope>IDENTIFICATION</scope>
</reference>
<keyword evidence="3" id="KW-1003">Cell membrane</keyword>